<evidence type="ECO:0000313" key="2">
    <source>
        <dbReference type="Proteomes" id="UP000440694"/>
    </source>
</evidence>
<organism evidence="1 2">
    <name type="scientific">Hyphomicrobium album</name>
    <dbReference type="NCBI Taxonomy" id="2665159"/>
    <lineage>
        <taxon>Bacteria</taxon>
        <taxon>Pseudomonadati</taxon>
        <taxon>Pseudomonadota</taxon>
        <taxon>Alphaproteobacteria</taxon>
        <taxon>Hyphomicrobiales</taxon>
        <taxon>Hyphomicrobiaceae</taxon>
        <taxon>Hyphomicrobium</taxon>
    </lineage>
</organism>
<name>A0A6I3KK54_9HYPH</name>
<dbReference type="Proteomes" id="UP000440694">
    <property type="component" value="Unassembled WGS sequence"/>
</dbReference>
<keyword evidence="2" id="KW-1185">Reference proteome</keyword>
<sequence>MDKHILVDETLSSIQRTALKIAALPADARDEALDVAHHAYANAMHDMAMDNVAAGRWVETVMTAVRTLISEIDRDGAPGVRA</sequence>
<reference evidence="1 2" key="1">
    <citation type="submission" date="2019-11" db="EMBL/GenBank/DDBJ databases">
        <title>Identification of a novel strain.</title>
        <authorList>
            <person name="Xu Q."/>
            <person name="Wang G."/>
        </authorList>
    </citation>
    <scope>NUCLEOTIDE SEQUENCE [LARGE SCALE GENOMIC DNA]</scope>
    <source>
        <strain evidence="2">xq</strain>
    </source>
</reference>
<proteinExistence type="predicted"/>
<comment type="caution">
    <text evidence="1">The sequence shown here is derived from an EMBL/GenBank/DDBJ whole genome shotgun (WGS) entry which is preliminary data.</text>
</comment>
<protein>
    <submittedName>
        <fullName evidence="1">Uncharacterized protein</fullName>
    </submittedName>
</protein>
<dbReference type="RefSeq" id="WP_154738760.1">
    <property type="nucleotide sequence ID" value="NZ_WMBQ01000001.1"/>
</dbReference>
<evidence type="ECO:0000313" key="1">
    <source>
        <dbReference type="EMBL" id="MTD94320.1"/>
    </source>
</evidence>
<dbReference type="EMBL" id="WMBQ01000001">
    <property type="protein sequence ID" value="MTD94320.1"/>
    <property type="molecule type" value="Genomic_DNA"/>
</dbReference>
<accession>A0A6I3KK54</accession>
<dbReference type="AlphaFoldDB" id="A0A6I3KK54"/>
<gene>
    <name evidence="1" type="ORF">GIW81_08220</name>
</gene>